<dbReference type="InterPro" id="IPR037448">
    <property type="entry name" value="Zig-8"/>
</dbReference>
<evidence type="ECO:0000313" key="2">
    <source>
        <dbReference type="EMBL" id="BES94504.1"/>
    </source>
</evidence>
<dbReference type="Proteomes" id="UP001307889">
    <property type="component" value="Chromosome 5"/>
</dbReference>
<accession>A0ABN7ASR3</accession>
<dbReference type="SUPFAM" id="SSF48726">
    <property type="entry name" value="Immunoglobulin"/>
    <property type="match status" value="2"/>
</dbReference>
<dbReference type="Pfam" id="PF07686">
    <property type="entry name" value="V-set"/>
    <property type="match status" value="1"/>
</dbReference>
<dbReference type="InterPro" id="IPR013783">
    <property type="entry name" value="Ig-like_fold"/>
</dbReference>
<dbReference type="PANTHER" id="PTHR23279">
    <property type="entry name" value="DEFECTIVE PROBOSCIS EXTENSION RESPONSE DPR -RELATED"/>
    <property type="match status" value="1"/>
</dbReference>
<organism evidence="2 3">
    <name type="scientific">Nesidiocoris tenuis</name>
    <dbReference type="NCBI Taxonomy" id="355587"/>
    <lineage>
        <taxon>Eukaryota</taxon>
        <taxon>Metazoa</taxon>
        <taxon>Ecdysozoa</taxon>
        <taxon>Arthropoda</taxon>
        <taxon>Hexapoda</taxon>
        <taxon>Insecta</taxon>
        <taxon>Pterygota</taxon>
        <taxon>Neoptera</taxon>
        <taxon>Paraneoptera</taxon>
        <taxon>Hemiptera</taxon>
        <taxon>Heteroptera</taxon>
        <taxon>Panheteroptera</taxon>
        <taxon>Cimicomorpha</taxon>
        <taxon>Miridae</taxon>
        <taxon>Dicyphina</taxon>
        <taxon>Nesidiocoris</taxon>
    </lineage>
</organism>
<dbReference type="SMART" id="SM00409">
    <property type="entry name" value="IG"/>
    <property type="match status" value="2"/>
</dbReference>
<dbReference type="InterPro" id="IPR036179">
    <property type="entry name" value="Ig-like_dom_sf"/>
</dbReference>
<feature type="domain" description="Ig-like" evidence="1">
    <location>
        <begin position="96"/>
        <end position="193"/>
    </location>
</feature>
<evidence type="ECO:0000259" key="1">
    <source>
        <dbReference type="PROSITE" id="PS50835"/>
    </source>
</evidence>
<reference evidence="2 3" key="1">
    <citation type="submission" date="2023-09" db="EMBL/GenBank/DDBJ databases">
        <title>Nesidiocoris tenuis whole genome shotgun sequence.</title>
        <authorList>
            <person name="Shibata T."/>
            <person name="Shimoda M."/>
            <person name="Kobayashi T."/>
            <person name="Uehara T."/>
        </authorList>
    </citation>
    <scope>NUCLEOTIDE SEQUENCE [LARGE SCALE GENOMIC DNA]</scope>
    <source>
        <strain evidence="2 3">Japan</strain>
    </source>
</reference>
<evidence type="ECO:0000313" key="3">
    <source>
        <dbReference type="Proteomes" id="UP001307889"/>
    </source>
</evidence>
<dbReference type="Pfam" id="PF13927">
    <property type="entry name" value="Ig_3"/>
    <property type="match status" value="1"/>
</dbReference>
<dbReference type="InterPro" id="IPR013106">
    <property type="entry name" value="Ig_V-set"/>
</dbReference>
<dbReference type="InterPro" id="IPR003598">
    <property type="entry name" value="Ig_sub2"/>
</dbReference>
<proteinExistence type="predicted"/>
<name>A0ABN7ASR3_9HEMI</name>
<gene>
    <name evidence="2" type="ORF">NTJ_07313</name>
</gene>
<dbReference type="SMART" id="SM00408">
    <property type="entry name" value="IGc2"/>
    <property type="match status" value="2"/>
</dbReference>
<feature type="domain" description="Ig-like" evidence="1">
    <location>
        <begin position="202"/>
        <end position="299"/>
    </location>
</feature>
<dbReference type="PANTHER" id="PTHR23279:SF12">
    <property type="entry name" value="DEFECTIVE PROBOSCIS EXTENSION RESPONSE 14, ISOFORM A-RELATED"/>
    <property type="match status" value="1"/>
</dbReference>
<dbReference type="InterPro" id="IPR003599">
    <property type="entry name" value="Ig_sub"/>
</dbReference>
<dbReference type="PROSITE" id="PS50835">
    <property type="entry name" value="IG_LIKE"/>
    <property type="match status" value="2"/>
</dbReference>
<dbReference type="InterPro" id="IPR007110">
    <property type="entry name" value="Ig-like_dom"/>
</dbReference>
<protein>
    <submittedName>
        <fullName evidence="2">Immunoglobulin V-set domain</fullName>
    </submittedName>
</protein>
<dbReference type="EMBL" id="AP028913">
    <property type="protein sequence ID" value="BES94504.1"/>
    <property type="molecule type" value="Genomic_DNA"/>
</dbReference>
<dbReference type="SMART" id="SM00406">
    <property type="entry name" value="IGv"/>
    <property type="match status" value="1"/>
</dbReference>
<sequence length="341" mass="37623">MVPSEAHCEKILLTQWWDIEREVLTKSVMKGLLVIILSVYLHAFSAKELAHDVKEVLLQSHNQDPNVDELLNLLYMDTTTHKYLSYPGDRTTAPPPYFVKGDHSPNSTVQLGAEVTLHCKVNDLAEHTTVSWMKRHGDKLKLVSVGLEAYSSDPRYSVNFRTPNDWQLKLEGAQRSDEGHYECQVSSHPPLVQPYYLTVVVPEINIADERGHPIKNKYYNSGSTIELQCSVNKIPEAQTIFWKLGSKVLNFDSSRGGISVKVDETDSGALSRLFIANSNPHDSGNYTCALGDIAQSSVTVVVLNGKDGEAPAAMHIGASSKTMVSSLALFGVIVTVLDLTS</sequence>
<dbReference type="Gene3D" id="2.60.40.10">
    <property type="entry name" value="Immunoglobulins"/>
    <property type="match status" value="2"/>
</dbReference>
<keyword evidence="3" id="KW-1185">Reference proteome</keyword>